<protein>
    <submittedName>
        <fullName evidence="3">Glycosyltransferase</fullName>
        <ecNumber evidence="3">2.4.-.-</ecNumber>
    </submittedName>
</protein>
<dbReference type="InterPro" id="IPR001173">
    <property type="entry name" value="Glyco_trans_2-like"/>
</dbReference>
<evidence type="ECO:0000313" key="3">
    <source>
        <dbReference type="EMBL" id="MDX8417836.1"/>
    </source>
</evidence>
<comment type="caution">
    <text evidence="3">The sequence shown here is derived from an EMBL/GenBank/DDBJ whole genome shotgun (WGS) entry which is preliminary data.</text>
</comment>
<dbReference type="InterPro" id="IPR050834">
    <property type="entry name" value="Glycosyltransf_2"/>
</dbReference>
<dbReference type="Gene3D" id="3.90.550.10">
    <property type="entry name" value="Spore Coat Polysaccharide Biosynthesis Protein SpsA, Chain A"/>
    <property type="match status" value="1"/>
</dbReference>
<keyword evidence="4" id="KW-1185">Reference proteome</keyword>
<dbReference type="PANTHER" id="PTHR43685">
    <property type="entry name" value="GLYCOSYLTRANSFERASE"/>
    <property type="match status" value="1"/>
</dbReference>
<keyword evidence="3" id="KW-0328">Glycosyltransferase</keyword>
<dbReference type="Pfam" id="PF00535">
    <property type="entry name" value="Glycos_transf_2"/>
    <property type="match status" value="1"/>
</dbReference>
<dbReference type="RefSeq" id="WP_320326105.1">
    <property type="nucleotide sequence ID" value="NZ_JALBUS010000013.1"/>
</dbReference>
<dbReference type="InterPro" id="IPR029044">
    <property type="entry name" value="Nucleotide-diphossugar_trans"/>
</dbReference>
<evidence type="ECO:0000259" key="2">
    <source>
        <dbReference type="Pfam" id="PF00535"/>
    </source>
</evidence>
<feature type="domain" description="Glycosyltransferase 2-like" evidence="2">
    <location>
        <begin position="12"/>
        <end position="186"/>
    </location>
</feature>
<dbReference type="EC" id="2.4.-.-" evidence="3"/>
<organism evidence="3 4">
    <name type="scientific">Absicoccus intestinalis</name>
    <dbReference type="NCBI Taxonomy" id="2926319"/>
    <lineage>
        <taxon>Bacteria</taxon>
        <taxon>Bacillati</taxon>
        <taxon>Bacillota</taxon>
        <taxon>Erysipelotrichia</taxon>
        <taxon>Erysipelotrichales</taxon>
        <taxon>Erysipelotrichaceae</taxon>
        <taxon>Absicoccus</taxon>
    </lineage>
</organism>
<proteinExistence type="inferred from homology"/>
<keyword evidence="3" id="KW-0808">Transferase</keyword>
<dbReference type="EMBL" id="JALBUS010000013">
    <property type="protein sequence ID" value="MDX8417836.1"/>
    <property type="molecule type" value="Genomic_DNA"/>
</dbReference>
<sequence>MEGVNQELELFSVIILLYNNAQYIQECLDSVFNQKYPNIEIIIVDDGSKMFNQDGIQKYIEDNKKHNITNIIVYQNEQNVGTVKSANGAIKKSTGNYIKLIAADDALYNKDSLLQAAKALNISPCGIVTGDVMNCDQNLNPLGKYNKGLPEKINDLSPEEVFRRLCIHNNLVAGGFFFKRIFFEEYGLYDESYKLMEDWPTWLYITKRGCKIFYSPFYAIKYRSNGGIGTSMNPIYMADKKRVLDTVIIPAKSEIGPVYYIAARLSYFFINSDLVRKLYGKLFRNN</sequence>
<dbReference type="GO" id="GO:0016757">
    <property type="term" value="F:glycosyltransferase activity"/>
    <property type="evidence" value="ECO:0007669"/>
    <property type="project" value="UniProtKB-KW"/>
</dbReference>
<evidence type="ECO:0000256" key="1">
    <source>
        <dbReference type="ARBA" id="ARBA00006739"/>
    </source>
</evidence>
<name>A0ABU4WP67_9FIRM</name>
<gene>
    <name evidence="3" type="ORF">MOZ64_08315</name>
</gene>
<dbReference type="SUPFAM" id="SSF53448">
    <property type="entry name" value="Nucleotide-diphospho-sugar transferases"/>
    <property type="match status" value="1"/>
</dbReference>
<evidence type="ECO:0000313" key="4">
    <source>
        <dbReference type="Proteomes" id="UP001285244"/>
    </source>
</evidence>
<comment type="similarity">
    <text evidence="1">Belongs to the glycosyltransferase 2 family.</text>
</comment>
<reference evidence="3 4" key="1">
    <citation type="submission" date="2022-03" db="EMBL/GenBank/DDBJ databases">
        <title>Novel taxa within the pig intestine.</title>
        <authorList>
            <person name="Wylensek D."/>
            <person name="Bishof K."/>
            <person name="Afrizal A."/>
            <person name="Clavel T."/>
        </authorList>
    </citation>
    <scope>NUCLEOTIDE SEQUENCE [LARGE SCALE GENOMIC DNA]</scope>
    <source>
        <strain evidence="3 4">Cla-KB-P134</strain>
    </source>
</reference>
<accession>A0ABU4WP67</accession>
<dbReference type="Proteomes" id="UP001285244">
    <property type="component" value="Unassembled WGS sequence"/>
</dbReference>
<dbReference type="PANTHER" id="PTHR43685:SF11">
    <property type="entry name" value="GLYCOSYLTRANSFERASE TAGX-RELATED"/>
    <property type="match status" value="1"/>
</dbReference>